<evidence type="ECO:0000256" key="1">
    <source>
        <dbReference type="ARBA" id="ARBA00001946"/>
    </source>
</evidence>
<keyword evidence="7" id="KW-1185">Reference proteome</keyword>
<evidence type="ECO:0000256" key="2">
    <source>
        <dbReference type="ARBA" id="ARBA00006171"/>
    </source>
</evidence>
<comment type="cofactor">
    <cofactor evidence="1">
        <name>Mg(2+)</name>
        <dbReference type="ChEBI" id="CHEBI:18420"/>
    </cofactor>
</comment>
<dbReference type="PANTHER" id="PTHR46193:SF10">
    <property type="entry name" value="6-PHOSPHOGLUCONATE PHOSPHATASE"/>
    <property type="match status" value="1"/>
</dbReference>
<dbReference type="EMBL" id="LN854557">
    <property type="protein sequence ID" value="CRL46787.1"/>
    <property type="molecule type" value="Genomic_DNA"/>
</dbReference>
<evidence type="ECO:0000313" key="6">
    <source>
        <dbReference type="EMBL" id="CRL46787.1"/>
    </source>
</evidence>
<dbReference type="InterPro" id="IPR041492">
    <property type="entry name" value="HAD_2"/>
</dbReference>
<protein>
    <submittedName>
        <fullName evidence="6">6-phosphogluconate phosphatase</fullName>
    </submittedName>
    <submittedName>
        <fullName evidence="5">Hydrolase</fullName>
    </submittedName>
</protein>
<dbReference type="Proteomes" id="UP000001932">
    <property type="component" value="Chromosome"/>
</dbReference>
<dbReference type="PANTHER" id="PTHR46193">
    <property type="entry name" value="6-PHOSPHOGLUCONATE PHOSPHATASE"/>
    <property type="match status" value="1"/>
</dbReference>
<dbReference type="SUPFAM" id="SSF56784">
    <property type="entry name" value="HAD-like"/>
    <property type="match status" value="1"/>
</dbReference>
<dbReference type="EMBL" id="AP008232">
    <property type="protein sequence ID" value="BAE75696.1"/>
    <property type="molecule type" value="Genomic_DNA"/>
</dbReference>
<dbReference type="GO" id="GO:0046872">
    <property type="term" value="F:metal ion binding"/>
    <property type="evidence" value="ECO:0007669"/>
    <property type="project" value="UniProtKB-KW"/>
</dbReference>
<comment type="similarity">
    <text evidence="2">Belongs to the HAD-like hydrolase superfamily. CbbY/CbbZ/Gph/YieH family.</text>
</comment>
<dbReference type="GO" id="GO:0016787">
    <property type="term" value="F:hydrolase activity"/>
    <property type="evidence" value="ECO:0007669"/>
    <property type="project" value="UniProtKB-KW"/>
</dbReference>
<organism evidence="5 7">
    <name type="scientific">Sodalis glossinidius (strain morsitans)</name>
    <dbReference type="NCBI Taxonomy" id="343509"/>
    <lineage>
        <taxon>Bacteria</taxon>
        <taxon>Pseudomonadati</taxon>
        <taxon>Pseudomonadota</taxon>
        <taxon>Gammaproteobacteria</taxon>
        <taxon>Enterobacterales</taxon>
        <taxon>Bruguierivoracaceae</taxon>
        <taxon>Sodalis</taxon>
    </lineage>
</organism>
<keyword evidence="5" id="KW-0378">Hydrolase</keyword>
<name>Q2NQ79_SODGM</name>
<gene>
    <name evidence="6" type="primary">yieH</name>
    <name evidence="5" type="ordered locus">SG2421</name>
    <name evidence="6" type="ORF">SGGMMB4_05684</name>
</gene>
<dbReference type="InterPro" id="IPR023198">
    <property type="entry name" value="PGP-like_dom2"/>
</dbReference>
<evidence type="ECO:0000313" key="7">
    <source>
        <dbReference type="Proteomes" id="UP000001932"/>
    </source>
</evidence>
<dbReference type="InterPro" id="IPR036412">
    <property type="entry name" value="HAD-like_sf"/>
</dbReference>
<dbReference type="HOGENOM" id="CLU_147274_0_0_6"/>
<dbReference type="Proteomes" id="UP000245838">
    <property type="component" value="Chromosome sggmmb4_Chromosome"/>
</dbReference>
<reference evidence="5 7" key="1">
    <citation type="journal article" date="2006" name="Genome Res.">
        <title>Massive genome erosion and functional adaptations provide insights into the symbiotic lifestyle of Sodalis glossinidius in the tsetse host.</title>
        <authorList>
            <person name="Toh H."/>
            <person name="Weiss B.L."/>
            <person name="Perkin S.A.H."/>
            <person name="Yamashita A."/>
            <person name="Oshima K."/>
            <person name="Hattori M."/>
            <person name="Aksoy S."/>
        </authorList>
    </citation>
    <scope>NUCLEOTIDE SEQUENCE [LARGE SCALE GENOMIC DNA]</scope>
    <source>
        <strain evidence="7">morsitans</strain>
        <strain evidence="5">Morsitans</strain>
    </source>
</reference>
<dbReference type="Gene3D" id="1.10.150.240">
    <property type="entry name" value="Putative phosphatase, domain 2"/>
    <property type="match status" value="1"/>
</dbReference>
<dbReference type="InterPro" id="IPR051600">
    <property type="entry name" value="Beta-PGM-like"/>
</dbReference>
<keyword evidence="3" id="KW-0479">Metal-binding</keyword>
<accession>Q2NQ79</accession>
<dbReference type="Pfam" id="PF13419">
    <property type="entry name" value="HAD_2"/>
    <property type="match status" value="1"/>
</dbReference>
<dbReference type="eggNOG" id="COG0637">
    <property type="taxonomic scope" value="Bacteria"/>
</dbReference>
<dbReference type="KEGG" id="sgl:SG2421"/>
<reference evidence="6 8" key="2">
    <citation type="submission" date="2015-05" db="EMBL/GenBank/DDBJ databases">
        <authorList>
            <person name="Goodhead I."/>
        </authorList>
    </citation>
    <scope>NUCLEOTIDE SEQUENCE [LARGE SCALE GENOMIC DNA]</scope>
    <source>
        <strain evidence="6">B4</strain>
        <strain evidence="8">morsitans</strain>
    </source>
</reference>
<evidence type="ECO:0000313" key="5">
    <source>
        <dbReference type="EMBL" id="BAE75696.1"/>
    </source>
</evidence>
<dbReference type="STRING" id="343509.SG2421"/>
<evidence type="ECO:0000313" key="8">
    <source>
        <dbReference type="Proteomes" id="UP000245838"/>
    </source>
</evidence>
<dbReference type="AlphaFoldDB" id="Q2NQ79"/>
<evidence type="ECO:0000256" key="3">
    <source>
        <dbReference type="ARBA" id="ARBA00022723"/>
    </source>
</evidence>
<sequence>MTDISYVLFDCDGTLVDSETLCCEAYTVVCALYGIDISLEEAIKHFKGIKLYQIFDDFRQQYGLTQPIEVLERQYRQEVARLFDLGLKPIEGIRALLEQIMVPMAGSLTGRSAKWNTRWG</sequence>
<dbReference type="Gene3D" id="3.40.50.1000">
    <property type="entry name" value="HAD superfamily/HAD-like"/>
    <property type="match status" value="1"/>
</dbReference>
<proteinExistence type="inferred from homology"/>
<evidence type="ECO:0000256" key="4">
    <source>
        <dbReference type="ARBA" id="ARBA00022842"/>
    </source>
</evidence>
<keyword evidence="4" id="KW-0460">Magnesium</keyword>
<dbReference type="InterPro" id="IPR023214">
    <property type="entry name" value="HAD_sf"/>
</dbReference>